<dbReference type="PANTHER" id="PTHR13276">
    <property type="entry name" value="GUANINE NUCLEOTIDE EXCHANGE FACTOR MSS4"/>
    <property type="match status" value="1"/>
</dbReference>
<accession>A0A6C1E248</accession>
<dbReference type="OrthoDB" id="30840at2759"/>
<dbReference type="PANTHER" id="PTHR13276:SF0">
    <property type="entry name" value="GUANINE NUCLEOTIDE EXCHANGE FACTOR MSS4"/>
    <property type="match status" value="1"/>
</dbReference>
<dbReference type="CDD" id="cd00246">
    <property type="entry name" value="RabGEF"/>
    <property type="match status" value="1"/>
</dbReference>
<dbReference type="SUPFAM" id="SSF51316">
    <property type="entry name" value="Mss4-like"/>
    <property type="match status" value="1"/>
</dbReference>
<keyword evidence="5" id="KW-1185">Reference proteome</keyword>
<dbReference type="GO" id="GO:0015031">
    <property type="term" value="P:protein transport"/>
    <property type="evidence" value="ECO:0007669"/>
    <property type="project" value="UniProtKB-KW"/>
</dbReference>
<dbReference type="GO" id="GO:0005085">
    <property type="term" value="F:guanyl-nucleotide exchange factor activity"/>
    <property type="evidence" value="ECO:0007669"/>
    <property type="project" value="UniProtKB-KW"/>
</dbReference>
<keyword evidence="3" id="KW-0653">Protein transport</keyword>
<dbReference type="InterPro" id="IPR011323">
    <property type="entry name" value="Mss4/transl-control_tumour"/>
</dbReference>
<keyword evidence="1" id="KW-0813">Transport</keyword>
<dbReference type="Pfam" id="PF04421">
    <property type="entry name" value="Mss4"/>
    <property type="match status" value="1"/>
</dbReference>
<name>A0A6C1E248_SACPS</name>
<reference evidence="4 5" key="1">
    <citation type="journal article" date="2019" name="BMC Genomics">
        <title>Chromosome level assembly and comparative genome analysis confirm lager-brewing yeasts originated from a single hybridization.</title>
        <authorList>
            <person name="Salazar A.N."/>
            <person name="Gorter de Vries A.R."/>
            <person name="van den Broek M."/>
            <person name="Brouwers N."/>
            <person name="de la Torre Cortes P."/>
            <person name="Kuijpers N.G.A."/>
            <person name="Daran J.G."/>
            <person name="Abeel T."/>
        </authorList>
    </citation>
    <scope>NUCLEOTIDE SEQUENCE [LARGE SCALE GENOMIC DNA]</scope>
    <source>
        <strain evidence="4 5">CBS 1483</strain>
    </source>
</reference>
<keyword evidence="2" id="KW-0344">Guanine-nucleotide releasing factor</keyword>
<dbReference type="GO" id="GO:0005829">
    <property type="term" value="C:cytosol"/>
    <property type="evidence" value="ECO:0007669"/>
    <property type="project" value="TreeGrafter"/>
</dbReference>
<dbReference type="AlphaFoldDB" id="A0A6C1E248"/>
<dbReference type="GO" id="GO:0006892">
    <property type="term" value="P:post-Golgi vesicle-mediated transport"/>
    <property type="evidence" value="ECO:0007669"/>
    <property type="project" value="TreeGrafter"/>
</dbReference>
<dbReference type="Proteomes" id="UP000501346">
    <property type="component" value="Chromosome ScXVI"/>
</dbReference>
<organism evidence="4 5">
    <name type="scientific">Saccharomyces pastorianus</name>
    <name type="common">Lager yeast</name>
    <name type="synonym">Saccharomyces cerevisiae x Saccharomyces eubayanus</name>
    <dbReference type="NCBI Taxonomy" id="27292"/>
    <lineage>
        <taxon>Eukaryota</taxon>
        <taxon>Fungi</taxon>
        <taxon>Dikarya</taxon>
        <taxon>Ascomycota</taxon>
        <taxon>Saccharomycotina</taxon>
        <taxon>Saccharomycetes</taxon>
        <taxon>Saccharomycetales</taxon>
        <taxon>Saccharomycetaceae</taxon>
        <taxon>Saccharomyces</taxon>
    </lineage>
</organism>
<evidence type="ECO:0000313" key="5">
    <source>
        <dbReference type="Proteomes" id="UP000501346"/>
    </source>
</evidence>
<dbReference type="GO" id="GO:0007264">
    <property type="term" value="P:small GTPase-mediated signal transduction"/>
    <property type="evidence" value="ECO:0007669"/>
    <property type="project" value="InterPro"/>
</dbReference>
<dbReference type="GO" id="GO:0016020">
    <property type="term" value="C:membrane"/>
    <property type="evidence" value="ECO:0007669"/>
    <property type="project" value="TreeGrafter"/>
</dbReference>
<evidence type="ECO:0000256" key="2">
    <source>
        <dbReference type="ARBA" id="ARBA00022658"/>
    </source>
</evidence>
<gene>
    <name evidence="4" type="primary">DSS4_1</name>
    <name evidence="4" type="ORF">GRS66_005427</name>
</gene>
<evidence type="ECO:0000256" key="3">
    <source>
        <dbReference type="ARBA" id="ARBA00022927"/>
    </source>
</evidence>
<dbReference type="InterPro" id="IPR011057">
    <property type="entry name" value="Mss4-like_sf"/>
</dbReference>
<protein>
    <submittedName>
        <fullName evidence="4">Guanine nucleotide dissociation stimulator for Sec4p</fullName>
    </submittedName>
</protein>
<evidence type="ECO:0000313" key="4">
    <source>
        <dbReference type="EMBL" id="QID82990.1"/>
    </source>
</evidence>
<dbReference type="GO" id="GO:0008270">
    <property type="term" value="F:zinc ion binding"/>
    <property type="evidence" value="ECO:0007669"/>
    <property type="project" value="TreeGrafter"/>
</dbReference>
<proteinExistence type="predicted"/>
<dbReference type="EMBL" id="CP048997">
    <property type="protein sequence ID" value="QID82990.1"/>
    <property type="molecule type" value="Genomic_DNA"/>
</dbReference>
<dbReference type="PROSITE" id="PS51796">
    <property type="entry name" value="MSS4"/>
    <property type="match status" value="1"/>
</dbReference>
<dbReference type="Gene3D" id="2.170.150.10">
    <property type="entry name" value="Metal Binding Protein, Guanine Nucleotide Exchange Factor, Chain A"/>
    <property type="match status" value="1"/>
</dbReference>
<evidence type="ECO:0000256" key="1">
    <source>
        <dbReference type="ARBA" id="ARBA00022448"/>
    </source>
</evidence>
<dbReference type="InterPro" id="IPR007515">
    <property type="entry name" value="Mss4"/>
</dbReference>
<sequence>MSKATCSFEGCHSAVITINDDNIINLPEQVHSEFKLLEKRTMRDATPSESNFLVVPDVWDFDNVGVSREIPSSILGDLSDKSDFVFEYGNSSWKIKKCLKYLICADCDKGPIGIICQVQDQTKNEERVLHLLSLRSLQIMGRN</sequence>